<dbReference type="Proteomes" id="UP001459277">
    <property type="component" value="Unassembled WGS sequence"/>
</dbReference>
<sequence length="380" mass="42821">MFTCFLLPLISFSLYFFAWLSASAFYLSQMSSEASSSNNPPPPTPQNPVTHHYPCGTIIDLLKFEWAALILMEYDDQRSLEFVREGMFVVKLILQTVNPIFVATCIVGNHRWPIAKDSPVIRFSTRTFVFGIPGVLYGLRLAPDCEEDKVNMLVRFFMDYADYEDVTQNISGIPWPDPESEQAFWPKSLPRIEAIIHSKLAAFGHIPGRSLSAVGDESPCLLRAIRLSSVIGLVSNLMLSGELNPAHTQIYNSKLRPSLHNYNEIHGQRAFPSITLFTKIIDAVETVLVIAAGDVRLLKTQYPVLAEPYRFKLWSFNKEGVAFLLKLSWEMEKAQDKNEDGSESDGSEEVGDSNNAHSGDSIRSQEIEYLINMTERWGRG</sequence>
<dbReference type="EMBL" id="JAZDWU010000009">
    <property type="protein sequence ID" value="KAK9990171.1"/>
    <property type="molecule type" value="Genomic_DNA"/>
</dbReference>
<evidence type="ECO:0000313" key="3">
    <source>
        <dbReference type="Proteomes" id="UP001459277"/>
    </source>
</evidence>
<dbReference type="PANTHER" id="PTHR21068:SF49">
    <property type="entry name" value="SENESCENCE DOMAIN-CONTAINING PROTEIN"/>
    <property type="match status" value="1"/>
</dbReference>
<name>A0AAW2BWB7_9ROSI</name>
<evidence type="ECO:0000256" key="1">
    <source>
        <dbReference type="SAM" id="MobiDB-lite"/>
    </source>
</evidence>
<organism evidence="2 3">
    <name type="scientific">Lithocarpus litseifolius</name>
    <dbReference type="NCBI Taxonomy" id="425828"/>
    <lineage>
        <taxon>Eukaryota</taxon>
        <taxon>Viridiplantae</taxon>
        <taxon>Streptophyta</taxon>
        <taxon>Embryophyta</taxon>
        <taxon>Tracheophyta</taxon>
        <taxon>Spermatophyta</taxon>
        <taxon>Magnoliopsida</taxon>
        <taxon>eudicotyledons</taxon>
        <taxon>Gunneridae</taxon>
        <taxon>Pentapetalae</taxon>
        <taxon>rosids</taxon>
        <taxon>fabids</taxon>
        <taxon>Fagales</taxon>
        <taxon>Fagaceae</taxon>
        <taxon>Lithocarpus</taxon>
    </lineage>
</organism>
<evidence type="ECO:0000313" key="2">
    <source>
        <dbReference type="EMBL" id="KAK9990171.1"/>
    </source>
</evidence>
<feature type="region of interest" description="Disordered" evidence="1">
    <location>
        <begin position="335"/>
        <end position="363"/>
    </location>
</feature>
<keyword evidence="3" id="KW-1185">Reference proteome</keyword>
<feature type="compositionally biased region" description="Polar residues" evidence="1">
    <location>
        <begin position="354"/>
        <end position="363"/>
    </location>
</feature>
<dbReference type="InterPro" id="IPR045036">
    <property type="entry name" value="Spartin-like"/>
</dbReference>
<reference evidence="2 3" key="1">
    <citation type="submission" date="2024-01" db="EMBL/GenBank/DDBJ databases">
        <title>A telomere-to-telomere, gap-free genome of sweet tea (Lithocarpus litseifolius).</title>
        <authorList>
            <person name="Zhou J."/>
        </authorList>
    </citation>
    <scope>NUCLEOTIDE SEQUENCE [LARGE SCALE GENOMIC DNA]</scope>
    <source>
        <strain evidence="2">Zhou-2022a</strain>
        <tissue evidence="2">Leaf</tissue>
    </source>
</reference>
<protein>
    <submittedName>
        <fullName evidence="2">Uncharacterized protein</fullName>
    </submittedName>
</protein>
<dbReference type="AlphaFoldDB" id="A0AAW2BWB7"/>
<feature type="compositionally biased region" description="Acidic residues" evidence="1">
    <location>
        <begin position="341"/>
        <end position="351"/>
    </location>
</feature>
<gene>
    <name evidence="2" type="ORF">SO802_025156</name>
</gene>
<dbReference type="PANTHER" id="PTHR21068">
    <property type="entry name" value="SPARTIN"/>
    <property type="match status" value="1"/>
</dbReference>
<comment type="caution">
    <text evidence="2">The sequence shown here is derived from an EMBL/GenBank/DDBJ whole genome shotgun (WGS) entry which is preliminary data.</text>
</comment>
<accession>A0AAW2BWB7</accession>
<proteinExistence type="predicted"/>
<dbReference type="GO" id="GO:0005886">
    <property type="term" value="C:plasma membrane"/>
    <property type="evidence" value="ECO:0007669"/>
    <property type="project" value="TreeGrafter"/>
</dbReference>